<dbReference type="Proteomes" id="UP001642464">
    <property type="component" value="Unassembled WGS sequence"/>
</dbReference>
<name>A0ABP0IMB6_9DINO</name>
<keyword evidence="1" id="KW-0808">Transferase</keyword>
<accession>A0ABP0IMB6</accession>
<proteinExistence type="predicted"/>
<organism evidence="1 2">
    <name type="scientific">Durusdinium trenchii</name>
    <dbReference type="NCBI Taxonomy" id="1381693"/>
    <lineage>
        <taxon>Eukaryota</taxon>
        <taxon>Sar</taxon>
        <taxon>Alveolata</taxon>
        <taxon>Dinophyceae</taxon>
        <taxon>Suessiales</taxon>
        <taxon>Symbiodiniaceae</taxon>
        <taxon>Durusdinium</taxon>
    </lineage>
</organism>
<reference evidence="1 2" key="1">
    <citation type="submission" date="2024-02" db="EMBL/GenBank/DDBJ databases">
        <authorList>
            <person name="Chen Y."/>
            <person name="Shah S."/>
            <person name="Dougan E. K."/>
            <person name="Thang M."/>
            <person name="Chan C."/>
        </authorList>
    </citation>
    <scope>NUCLEOTIDE SEQUENCE [LARGE SCALE GENOMIC DNA]</scope>
</reference>
<gene>
    <name evidence="1" type="ORF">SCF082_LOCUS7750</name>
</gene>
<keyword evidence="1" id="KW-0418">Kinase</keyword>
<sequence>MLCWNIRRVLPDDADTRRLSFQEWTEINAKIEADGTTPSVAVQKCIYNALLQDECLELLPDTSTARIVKNASRDTSQVDGVTLMGWSSIPSGGLERHEIAPHSGHQGVGLSGAKLSHVILSETSSSFFDRGQVMQVDGPSATGEALWLCLKHKAWLFLSTGPSDPPYAFIRLKEVVLRDTNFQEKSVFLAGRKRLTDDTAGPFGDAGRLPLQLCFLLADGRFQLFEAVWLQLQFSSDEELQSWSVALANVCASDTTPEMPTGDGWI</sequence>
<dbReference type="EMBL" id="CAXAMM010004424">
    <property type="protein sequence ID" value="CAK9003463.1"/>
    <property type="molecule type" value="Genomic_DNA"/>
</dbReference>
<keyword evidence="2" id="KW-1185">Reference proteome</keyword>
<comment type="caution">
    <text evidence="1">The sequence shown here is derived from an EMBL/GenBank/DDBJ whole genome shotgun (WGS) entry which is preliminary data.</text>
</comment>
<protein>
    <submittedName>
        <fullName evidence="1">cGMP-dependent protein kinase</fullName>
    </submittedName>
</protein>
<dbReference type="GO" id="GO:0016301">
    <property type="term" value="F:kinase activity"/>
    <property type="evidence" value="ECO:0007669"/>
    <property type="project" value="UniProtKB-KW"/>
</dbReference>
<evidence type="ECO:0000313" key="1">
    <source>
        <dbReference type="EMBL" id="CAK9003463.1"/>
    </source>
</evidence>
<evidence type="ECO:0000313" key="2">
    <source>
        <dbReference type="Proteomes" id="UP001642464"/>
    </source>
</evidence>